<feature type="region of interest" description="Disordered" evidence="1">
    <location>
        <begin position="1"/>
        <end position="20"/>
    </location>
</feature>
<evidence type="ECO:0000313" key="4">
    <source>
        <dbReference type="Proteomes" id="UP000176998"/>
    </source>
</evidence>
<dbReference type="Proteomes" id="UP000176998">
    <property type="component" value="Unassembled WGS sequence"/>
</dbReference>
<keyword evidence="2" id="KW-0812">Transmembrane</keyword>
<evidence type="ECO:0000313" key="3">
    <source>
        <dbReference type="EMBL" id="OHE90483.1"/>
    </source>
</evidence>
<feature type="transmembrane region" description="Helical" evidence="2">
    <location>
        <begin position="171"/>
        <end position="192"/>
    </location>
</feature>
<protein>
    <submittedName>
        <fullName evidence="3">Uncharacterized protein</fullName>
    </submittedName>
</protein>
<dbReference type="GeneID" id="34567345"/>
<name>A0A1G4AN61_9PEZI</name>
<dbReference type="RefSeq" id="XP_022467660.1">
    <property type="nucleotide sequence ID" value="XM_022625835.1"/>
</dbReference>
<reference evidence="3 4" key="1">
    <citation type="submission" date="2016-09" db="EMBL/GenBank/DDBJ databases">
        <authorList>
            <person name="Capua I."/>
            <person name="De Benedictis P."/>
            <person name="Joannis T."/>
            <person name="Lombin L.H."/>
            <person name="Cattoli G."/>
        </authorList>
    </citation>
    <scope>NUCLEOTIDE SEQUENCE [LARGE SCALE GENOMIC DNA]</scope>
    <source>
        <strain evidence="3 4">IMI 309357</strain>
    </source>
</reference>
<sequence length="504" mass="54674">METGEDDHPDLDKKKETWGTEASNIPDAKKCIEQCRAQTLARVIPGFDETSLASVNLIINICQQNVHAPAIKDPGPPPDDFLCAISSDGPLTIQNPVPIFMTDSKEIEPTRTGFKVMATEPSEDMLSTTLSTMKPSTRSTTSETQTPTISIPFANQSQGHRQDGLPMGAKVAIGASSIITFLAIMAFMICLFRRRSREEYNYSLKKEIRHPNPRPDTSPTPLSRNLYAIREGIRTPLTPPPRLQQRRLLSTPRNPERPHINVSIPRTPLDASVETAGGYSPFPISPSSTPTPTTTRLPPEYNRSTKPYYGVPPPSTFDGTGSRSGKTSSMSSAASGRTATTVSNVSSTFPHLTPSWPMRPPRPHEKSLQIPDLVCPGPPPNRSLPPATPGSPASPISFHGKQHQHQHQHRQRGDSFSSVSAAVSNGWVPPRSPARGLVLGKESRDLCDLTEACARESRERSSWGSWSVGGGGTGVGASSIQKVDGRVSSPVIEEADLERMGGRY</sequence>
<keyword evidence="2" id="KW-0472">Membrane</keyword>
<gene>
    <name evidence="3" type="ORF">CORC01_14224</name>
</gene>
<feature type="region of interest" description="Disordered" evidence="1">
    <location>
        <begin position="231"/>
        <end position="436"/>
    </location>
</feature>
<dbReference type="EMBL" id="MJBS01000254">
    <property type="protein sequence ID" value="OHE90483.1"/>
    <property type="molecule type" value="Genomic_DNA"/>
</dbReference>
<feature type="compositionally biased region" description="Pro residues" evidence="1">
    <location>
        <begin position="376"/>
        <end position="389"/>
    </location>
</feature>
<proteinExistence type="predicted"/>
<evidence type="ECO:0000256" key="2">
    <source>
        <dbReference type="SAM" id="Phobius"/>
    </source>
</evidence>
<feature type="compositionally biased region" description="Basic residues" evidence="1">
    <location>
        <begin position="400"/>
        <end position="410"/>
    </location>
</feature>
<keyword evidence="2" id="KW-1133">Transmembrane helix</keyword>
<dbReference type="OrthoDB" id="5244978at2759"/>
<feature type="compositionally biased region" description="Polar residues" evidence="1">
    <location>
        <begin position="414"/>
        <end position="423"/>
    </location>
</feature>
<accession>A0A1G4AN61</accession>
<feature type="compositionally biased region" description="Low complexity" evidence="1">
    <location>
        <begin position="319"/>
        <end position="343"/>
    </location>
</feature>
<dbReference type="STRING" id="1209926.A0A1G4AN61"/>
<feature type="compositionally biased region" description="Low complexity" evidence="1">
    <location>
        <begin position="280"/>
        <end position="299"/>
    </location>
</feature>
<feature type="region of interest" description="Disordered" evidence="1">
    <location>
        <begin position="458"/>
        <end position="486"/>
    </location>
</feature>
<organism evidence="3 4">
    <name type="scientific">Colletotrichum orchidophilum</name>
    <dbReference type="NCBI Taxonomy" id="1209926"/>
    <lineage>
        <taxon>Eukaryota</taxon>
        <taxon>Fungi</taxon>
        <taxon>Dikarya</taxon>
        <taxon>Ascomycota</taxon>
        <taxon>Pezizomycotina</taxon>
        <taxon>Sordariomycetes</taxon>
        <taxon>Hypocreomycetidae</taxon>
        <taxon>Glomerellales</taxon>
        <taxon>Glomerellaceae</taxon>
        <taxon>Colletotrichum</taxon>
    </lineage>
</organism>
<dbReference type="AlphaFoldDB" id="A0A1G4AN61"/>
<comment type="caution">
    <text evidence="3">The sequence shown here is derived from an EMBL/GenBank/DDBJ whole genome shotgun (WGS) entry which is preliminary data.</text>
</comment>
<evidence type="ECO:0000256" key="1">
    <source>
        <dbReference type="SAM" id="MobiDB-lite"/>
    </source>
</evidence>
<keyword evidence="4" id="KW-1185">Reference proteome</keyword>